<dbReference type="Proteomes" id="UP000814140">
    <property type="component" value="Unassembled WGS sequence"/>
</dbReference>
<organism evidence="1 2">
    <name type="scientific">Artomyces pyxidatus</name>
    <dbReference type="NCBI Taxonomy" id="48021"/>
    <lineage>
        <taxon>Eukaryota</taxon>
        <taxon>Fungi</taxon>
        <taxon>Dikarya</taxon>
        <taxon>Basidiomycota</taxon>
        <taxon>Agaricomycotina</taxon>
        <taxon>Agaricomycetes</taxon>
        <taxon>Russulales</taxon>
        <taxon>Auriscalpiaceae</taxon>
        <taxon>Artomyces</taxon>
    </lineage>
</organism>
<evidence type="ECO:0000313" key="1">
    <source>
        <dbReference type="EMBL" id="KAI0058100.1"/>
    </source>
</evidence>
<gene>
    <name evidence="1" type="ORF">BV25DRAFT_1811403</name>
</gene>
<sequence>MSSPLPGGTPSKFTRSFLHPTVSRLRSYTPQASRQPSTTSVVTFQSNVVEALSTPPSHFSDLSPMSSTANLHSTVEKHELPTNGHTPSERDVFRWTQLHNIGTYIYSKPSAKASTLLGSPPPGAPFVLAANGLICIGTDTGRVFVFDFKQTLKCICGDATSESTVGAVTAVALSHDHTFVAVGHATGHVQLFDLSKPQTPARSVPPTTLAAVASGRKEGHLQGSRIVSIGFVAGRHTAVVTADQTGLAFYHSLGKVLFVDASDVLRILGKYPDEEPQATNPNGNGATQPHFRRRRTRKVNTILAMAPLPLGTTPHPTDTYNIVALLTAAKLVIVGLKPSPKTWYRRHRDEDDEQMGKSKFRGSMAWFPSVASGAPGEVERSKRGSKAIPVEATTPMLVYSWGPTLNLLLVSETKITETRVNQRTGRTVNFEVGRISFEEKARWRAQGDVLAIQWLNANQILTVTSSSLEVYDVHTLVLVERVRMDPTTLVSPTLGLTMNGSVSYTESLGDVAHSVRTYKGKIFFLGRQEVTVGTLLTWADRVLAFVQDGDFLSAIDLTRSYYLGQAPGNKNGLPDNPAQLKVVVGEKLRELMLASMRYTFSEDRMSDMTHYTADGRGVDRTSLFENLVSTCARACIALDDFDFFFEDLFQSYDDAGIARIYLEQLELFVLDNDIRYVPPRITQRLIGMHADDQNPNLAERVIWHMDPQCLDINQAIHLCQTYQLYDALIYVYTRAMKDYVSPIVQMLGLVRKIMQYRREASLRSHKSSRTALNDEQALESDVVNAYKVYPYLANVLSGLTYPSEEPLEEEEASLAKHDVYAFLLHGRSKVWPDLDEGGTLILTSDEEGGLEPTYPYCRLLLRFDAEAFLHSLDLAFEDSYLNDEKQSAMRLVIVKILFEILSAPGLSHADATFVNIFIARNVAKYPHFILNHMTPSDLHSILVGLASDPDKSTQEDRQLAAEYLLSAYTPHESESLLHLFEEARFYRILRSWHRQEQQFAPLLLAYFHDRDLPTVELFSSAEDILTTAMRRNKGVLPDDLVTTISDSLPELLGASIADTAFLVDKHVPGLHEKALESMTWDVEHMRFAYLHCLLGPAPPDDEYSTSTKRAGGPSTLIPMALRQLYVSLQCQIDPTGVIPVLKSLPPDFIDWDLALRTCEEREVLDAVVWALNWKGDPAAALSKVAAFNKRLSATIGQEIASNAKSPGQQAPELQQSLSRLEGVVRTGVSVCLEHSRALSSDVPVEDFWFQLLRTQIDSVQSVSGCCSMPGLPPSSSDASDPAPLEQRTLANLRALVQETFSSLVSVSSSRGVSFPRLFKRLVEATSQSASGTPYTEFRTILTTMMDSYRSEGDILIITKHLLDRDVFETIEELSRERVKGWRPSLGQICIHCRQTLLPSKLQQSGGTGEGWKTDDHNIIISRTGAIYHAKCSLSPL</sequence>
<reference evidence="1" key="2">
    <citation type="journal article" date="2022" name="New Phytol.">
        <title>Evolutionary transition to the ectomycorrhizal habit in the genomes of a hyperdiverse lineage of mushroom-forming fungi.</title>
        <authorList>
            <person name="Looney B."/>
            <person name="Miyauchi S."/>
            <person name="Morin E."/>
            <person name="Drula E."/>
            <person name="Courty P.E."/>
            <person name="Kohler A."/>
            <person name="Kuo A."/>
            <person name="LaButti K."/>
            <person name="Pangilinan J."/>
            <person name="Lipzen A."/>
            <person name="Riley R."/>
            <person name="Andreopoulos W."/>
            <person name="He G."/>
            <person name="Johnson J."/>
            <person name="Nolan M."/>
            <person name="Tritt A."/>
            <person name="Barry K.W."/>
            <person name="Grigoriev I.V."/>
            <person name="Nagy L.G."/>
            <person name="Hibbett D."/>
            <person name="Henrissat B."/>
            <person name="Matheny P.B."/>
            <person name="Labbe J."/>
            <person name="Martin F.M."/>
        </authorList>
    </citation>
    <scope>NUCLEOTIDE SEQUENCE</scope>
    <source>
        <strain evidence="1">HHB10654</strain>
    </source>
</reference>
<evidence type="ECO:0000313" key="2">
    <source>
        <dbReference type="Proteomes" id="UP000814140"/>
    </source>
</evidence>
<protein>
    <submittedName>
        <fullName evidence="1">Uncharacterized protein</fullName>
    </submittedName>
</protein>
<keyword evidence="2" id="KW-1185">Reference proteome</keyword>
<dbReference type="EMBL" id="MU277239">
    <property type="protein sequence ID" value="KAI0058100.1"/>
    <property type="molecule type" value="Genomic_DNA"/>
</dbReference>
<proteinExistence type="predicted"/>
<accession>A0ACB8SNU3</accession>
<name>A0ACB8SNU3_9AGAM</name>
<reference evidence="1" key="1">
    <citation type="submission" date="2021-03" db="EMBL/GenBank/DDBJ databases">
        <authorList>
            <consortium name="DOE Joint Genome Institute"/>
            <person name="Ahrendt S."/>
            <person name="Looney B.P."/>
            <person name="Miyauchi S."/>
            <person name="Morin E."/>
            <person name="Drula E."/>
            <person name="Courty P.E."/>
            <person name="Chicoki N."/>
            <person name="Fauchery L."/>
            <person name="Kohler A."/>
            <person name="Kuo A."/>
            <person name="Labutti K."/>
            <person name="Pangilinan J."/>
            <person name="Lipzen A."/>
            <person name="Riley R."/>
            <person name="Andreopoulos W."/>
            <person name="He G."/>
            <person name="Johnson J."/>
            <person name="Barry K.W."/>
            <person name="Grigoriev I.V."/>
            <person name="Nagy L."/>
            <person name="Hibbett D."/>
            <person name="Henrissat B."/>
            <person name="Matheny P.B."/>
            <person name="Labbe J."/>
            <person name="Martin F."/>
        </authorList>
    </citation>
    <scope>NUCLEOTIDE SEQUENCE</scope>
    <source>
        <strain evidence="1">HHB10654</strain>
    </source>
</reference>
<comment type="caution">
    <text evidence="1">The sequence shown here is derived from an EMBL/GenBank/DDBJ whole genome shotgun (WGS) entry which is preliminary data.</text>
</comment>